<protein>
    <submittedName>
        <fullName evidence="2">Uncharacterized protein</fullName>
    </submittedName>
</protein>
<evidence type="ECO:0000313" key="2">
    <source>
        <dbReference type="EMBL" id="KAK8224599.1"/>
    </source>
</evidence>
<accession>A0ABR1YCC2</accession>
<sequence length="208" mass="24161">MPEKRGAMMMAHLTTDERTSPASRGYVDEGPASSYSTQRRERSRWLHRKRNKTVRIAVRVCNHSAFVLQVVQHRSCRTGDVVREKVLPPISSRGFYTHHTAPHRASSHQSGAARTRAETRTRHGTLTFIPNRHRHTHHVRHRPRFRRRQSSRMMMSGFHSHRHAHLVPPSDRSYRSFNRRDSGGQMKTGVHHQRPPPLSPHSVPRIKT</sequence>
<feature type="compositionally biased region" description="Basic and acidic residues" evidence="1">
    <location>
        <begin position="172"/>
        <end position="182"/>
    </location>
</feature>
<keyword evidence="3" id="KW-1185">Reference proteome</keyword>
<evidence type="ECO:0000313" key="3">
    <source>
        <dbReference type="Proteomes" id="UP001492380"/>
    </source>
</evidence>
<proteinExistence type="predicted"/>
<name>A0ABR1YCC2_9PEZI</name>
<comment type="caution">
    <text evidence="2">The sequence shown here is derived from an EMBL/GenBank/DDBJ whole genome shotgun (WGS) entry which is preliminary data.</text>
</comment>
<feature type="region of interest" description="Disordered" evidence="1">
    <location>
        <begin position="158"/>
        <end position="208"/>
    </location>
</feature>
<feature type="region of interest" description="Disordered" evidence="1">
    <location>
        <begin position="95"/>
        <end position="123"/>
    </location>
</feature>
<dbReference type="EMBL" id="JBBWRZ010000012">
    <property type="protein sequence ID" value="KAK8224599.1"/>
    <property type="molecule type" value="Genomic_DNA"/>
</dbReference>
<organism evidence="2 3">
    <name type="scientific">Phyllosticta capitalensis</name>
    <dbReference type="NCBI Taxonomy" id="121624"/>
    <lineage>
        <taxon>Eukaryota</taxon>
        <taxon>Fungi</taxon>
        <taxon>Dikarya</taxon>
        <taxon>Ascomycota</taxon>
        <taxon>Pezizomycotina</taxon>
        <taxon>Dothideomycetes</taxon>
        <taxon>Dothideomycetes incertae sedis</taxon>
        <taxon>Botryosphaeriales</taxon>
        <taxon>Phyllostictaceae</taxon>
        <taxon>Phyllosticta</taxon>
    </lineage>
</organism>
<reference evidence="2 3" key="1">
    <citation type="submission" date="2024-04" db="EMBL/GenBank/DDBJ databases">
        <title>Phyllosticta paracitricarpa is synonymous to the EU quarantine fungus P. citricarpa based on phylogenomic analyses.</title>
        <authorList>
            <consortium name="Lawrence Berkeley National Laboratory"/>
            <person name="Van Ingen-Buijs V.A."/>
            <person name="Van Westerhoven A.C."/>
            <person name="Haridas S."/>
            <person name="Skiadas P."/>
            <person name="Martin F."/>
            <person name="Groenewald J.Z."/>
            <person name="Crous P.W."/>
            <person name="Seidl M.F."/>
        </authorList>
    </citation>
    <scope>NUCLEOTIDE SEQUENCE [LARGE SCALE GENOMIC DNA]</scope>
    <source>
        <strain evidence="2 3">CBS 123374</strain>
    </source>
</reference>
<gene>
    <name evidence="2" type="ORF">HDK90DRAFT_86064</name>
</gene>
<feature type="region of interest" description="Disordered" evidence="1">
    <location>
        <begin position="1"/>
        <end position="44"/>
    </location>
</feature>
<dbReference type="Proteomes" id="UP001492380">
    <property type="component" value="Unassembled WGS sequence"/>
</dbReference>
<evidence type="ECO:0000256" key="1">
    <source>
        <dbReference type="SAM" id="MobiDB-lite"/>
    </source>
</evidence>